<organism evidence="2">
    <name type="scientific">Arion vulgaris</name>
    <dbReference type="NCBI Taxonomy" id="1028688"/>
    <lineage>
        <taxon>Eukaryota</taxon>
        <taxon>Metazoa</taxon>
        <taxon>Spiralia</taxon>
        <taxon>Lophotrochozoa</taxon>
        <taxon>Mollusca</taxon>
        <taxon>Gastropoda</taxon>
        <taxon>Heterobranchia</taxon>
        <taxon>Euthyneura</taxon>
        <taxon>Panpulmonata</taxon>
        <taxon>Eupulmonata</taxon>
        <taxon>Stylommatophora</taxon>
        <taxon>Helicina</taxon>
        <taxon>Arionoidea</taxon>
        <taxon>Arionidae</taxon>
        <taxon>Arion</taxon>
    </lineage>
</organism>
<feature type="region of interest" description="Disordered" evidence="1">
    <location>
        <begin position="29"/>
        <end position="53"/>
    </location>
</feature>
<proteinExistence type="predicted"/>
<accession>A0A0B6YZ69</accession>
<evidence type="ECO:0000256" key="1">
    <source>
        <dbReference type="SAM" id="MobiDB-lite"/>
    </source>
</evidence>
<evidence type="ECO:0000313" key="2">
    <source>
        <dbReference type="EMBL" id="CEK60971.1"/>
    </source>
</evidence>
<dbReference type="AlphaFoldDB" id="A0A0B6YZ69"/>
<dbReference type="EMBL" id="HACG01014106">
    <property type="protein sequence ID" value="CEK60971.1"/>
    <property type="molecule type" value="Transcribed_RNA"/>
</dbReference>
<name>A0A0B6YZ69_9EUPU</name>
<gene>
    <name evidence="2" type="primary">ORF40913</name>
</gene>
<protein>
    <submittedName>
        <fullName evidence="2">Uncharacterized protein</fullName>
    </submittedName>
</protein>
<feature type="non-terminal residue" evidence="2">
    <location>
        <position position="71"/>
    </location>
</feature>
<feature type="non-terminal residue" evidence="2">
    <location>
        <position position="1"/>
    </location>
</feature>
<reference evidence="2" key="1">
    <citation type="submission" date="2014-12" db="EMBL/GenBank/DDBJ databases">
        <title>Insight into the proteome of Arion vulgaris.</title>
        <authorList>
            <person name="Aradska J."/>
            <person name="Bulat T."/>
            <person name="Smidak R."/>
            <person name="Sarate P."/>
            <person name="Gangsoo J."/>
            <person name="Sialana F."/>
            <person name="Bilban M."/>
            <person name="Lubec G."/>
        </authorList>
    </citation>
    <scope>NUCLEOTIDE SEQUENCE</scope>
    <source>
        <tissue evidence="2">Skin</tissue>
    </source>
</reference>
<sequence length="71" mass="7711">RSRSTGRKPKSVVSETTEIVKEKVVARKLPTRTSRSISKSPPRAAIKQDTVTKRTVTSTAFSSVSLSSFSS</sequence>